<dbReference type="PANTHER" id="PTHR41523">
    <property type="entry name" value="TWO-COMPONENT SYSTEM SENSOR PROTEIN"/>
    <property type="match status" value="1"/>
</dbReference>
<keyword evidence="4" id="KW-0808">Transferase</keyword>
<evidence type="ECO:0000256" key="4">
    <source>
        <dbReference type="ARBA" id="ARBA00022679"/>
    </source>
</evidence>
<gene>
    <name evidence="9" type="ORF">BjapCC829_46680</name>
</gene>
<dbReference type="RefSeq" id="WP_231145754.1">
    <property type="nucleotide sequence ID" value="NZ_CP088101.1"/>
</dbReference>
<keyword evidence="9" id="KW-0614">Plasmid</keyword>
<evidence type="ECO:0000256" key="6">
    <source>
        <dbReference type="ARBA" id="ARBA00022777"/>
    </source>
</evidence>
<dbReference type="Proteomes" id="UP001430990">
    <property type="component" value="Plasmid pCC829_1"/>
</dbReference>
<geneLocation type="plasmid" evidence="9 10">
    <name>pCC829_1</name>
</geneLocation>
<sequence>MRNARDLPSARQAVEQRIRSMAQAHDLLTMRAWTGANLTDVAARALNAFSPAQVKTEGTDITVSPKHALALSLTLHELATNATKYGALSHPEGRVSLRWTVQDGLLQLGWKESGGPVVTPPTRKGFGTRLLEDILIRDLGGQTKIDYHPSGLRCDITAML</sequence>
<reference evidence="9" key="1">
    <citation type="submission" date="2021-11" db="EMBL/GenBank/DDBJ databases">
        <title>Australian commercial rhizobial inoculants.</title>
        <authorList>
            <person name="Kohlmeier M.G."/>
            <person name="O'Hara G.W."/>
            <person name="Colombi E."/>
            <person name="Ramsay J.P."/>
            <person name="Terpolilli J."/>
        </authorList>
    </citation>
    <scope>NUCLEOTIDE SEQUENCE</scope>
    <source>
        <strain evidence="9">CC829</strain>
        <plasmid evidence="9">pCC829_1</plasmid>
    </source>
</reference>
<keyword evidence="3" id="KW-0597">Phosphoprotein</keyword>
<dbReference type="EC" id="2.7.13.3" evidence="2"/>
<proteinExistence type="predicted"/>
<dbReference type="SMART" id="SM00911">
    <property type="entry name" value="HWE_HK"/>
    <property type="match status" value="1"/>
</dbReference>
<keyword evidence="5" id="KW-0547">Nucleotide-binding</keyword>
<keyword evidence="10" id="KW-1185">Reference proteome</keyword>
<keyword evidence="6 9" id="KW-0418">Kinase</keyword>
<dbReference type="PANTHER" id="PTHR41523:SF7">
    <property type="entry name" value="HISTIDINE KINASE"/>
    <property type="match status" value="1"/>
</dbReference>
<accession>A0ABY3R2B5</accession>
<organism evidence="9 10">
    <name type="scientific">Bradyrhizobium barranii</name>
    <dbReference type="NCBI Taxonomy" id="2992140"/>
    <lineage>
        <taxon>Bacteria</taxon>
        <taxon>Pseudomonadati</taxon>
        <taxon>Pseudomonadota</taxon>
        <taxon>Alphaproteobacteria</taxon>
        <taxon>Hyphomicrobiales</taxon>
        <taxon>Nitrobacteraceae</taxon>
        <taxon>Bradyrhizobium</taxon>
    </lineage>
</organism>
<dbReference type="EMBL" id="CP088101">
    <property type="protein sequence ID" value="UFW91899.1"/>
    <property type="molecule type" value="Genomic_DNA"/>
</dbReference>
<dbReference type="InterPro" id="IPR011102">
    <property type="entry name" value="Sig_transdc_His_kinase_HWE"/>
</dbReference>
<evidence type="ECO:0000313" key="10">
    <source>
        <dbReference type="Proteomes" id="UP001430990"/>
    </source>
</evidence>
<comment type="catalytic activity">
    <reaction evidence="1">
        <text>ATP + protein L-histidine = ADP + protein N-phospho-L-histidine.</text>
        <dbReference type="EC" id="2.7.13.3"/>
    </reaction>
</comment>
<dbReference type="SUPFAM" id="SSF55874">
    <property type="entry name" value="ATPase domain of HSP90 chaperone/DNA topoisomerase II/histidine kinase"/>
    <property type="match status" value="1"/>
</dbReference>
<evidence type="ECO:0000256" key="3">
    <source>
        <dbReference type="ARBA" id="ARBA00022553"/>
    </source>
</evidence>
<protein>
    <recommendedName>
        <fullName evidence="2">histidine kinase</fullName>
        <ecNumber evidence="2">2.7.13.3</ecNumber>
    </recommendedName>
</protein>
<evidence type="ECO:0000256" key="7">
    <source>
        <dbReference type="ARBA" id="ARBA00022840"/>
    </source>
</evidence>
<evidence type="ECO:0000256" key="5">
    <source>
        <dbReference type="ARBA" id="ARBA00022741"/>
    </source>
</evidence>
<dbReference type="InterPro" id="IPR036890">
    <property type="entry name" value="HATPase_C_sf"/>
</dbReference>
<dbReference type="GO" id="GO:0016301">
    <property type="term" value="F:kinase activity"/>
    <property type="evidence" value="ECO:0007669"/>
    <property type="project" value="UniProtKB-KW"/>
</dbReference>
<dbReference type="Gene3D" id="3.30.565.10">
    <property type="entry name" value="Histidine kinase-like ATPase, C-terminal domain"/>
    <property type="match status" value="1"/>
</dbReference>
<evidence type="ECO:0000256" key="2">
    <source>
        <dbReference type="ARBA" id="ARBA00012438"/>
    </source>
</evidence>
<feature type="domain" description="Signal transduction histidine kinase HWE region" evidence="8">
    <location>
        <begin position="1"/>
        <end position="60"/>
    </location>
</feature>
<evidence type="ECO:0000313" key="9">
    <source>
        <dbReference type="EMBL" id="UFW91899.1"/>
    </source>
</evidence>
<evidence type="ECO:0000259" key="8">
    <source>
        <dbReference type="SMART" id="SM00911"/>
    </source>
</evidence>
<evidence type="ECO:0000256" key="1">
    <source>
        <dbReference type="ARBA" id="ARBA00000085"/>
    </source>
</evidence>
<dbReference type="Pfam" id="PF07536">
    <property type="entry name" value="HWE_HK"/>
    <property type="match status" value="1"/>
</dbReference>
<keyword evidence="7" id="KW-0067">ATP-binding</keyword>
<name>A0ABY3R2B5_9BRAD</name>